<dbReference type="EMBL" id="FCOW01000011">
    <property type="protein sequence ID" value="CVK19681.1"/>
    <property type="molecule type" value="Genomic_DNA"/>
</dbReference>
<keyword evidence="1" id="KW-0479">Metal-binding</keyword>
<comment type="caution">
    <text evidence="5">The sequence shown here is derived from an EMBL/GenBank/DDBJ whole genome shotgun (WGS) entry which is preliminary data.</text>
</comment>
<keyword evidence="3" id="KW-0411">Iron-sulfur</keyword>
<evidence type="ECO:0000256" key="2">
    <source>
        <dbReference type="ARBA" id="ARBA00023004"/>
    </source>
</evidence>
<feature type="domain" description="4Fe-4S ferredoxin-type" evidence="4">
    <location>
        <begin position="2"/>
        <end position="31"/>
    </location>
</feature>
<name>A0ABP2C7F1_9FIRM</name>
<dbReference type="Proteomes" id="UP000245702">
    <property type="component" value="Unassembled WGS sequence"/>
</dbReference>
<evidence type="ECO:0000256" key="1">
    <source>
        <dbReference type="ARBA" id="ARBA00022723"/>
    </source>
</evidence>
<keyword evidence="6" id="KW-1185">Reference proteome</keyword>
<accession>A0ABP2C7F1</accession>
<dbReference type="PROSITE" id="PS51379">
    <property type="entry name" value="4FE4S_FER_2"/>
    <property type="match status" value="2"/>
</dbReference>
<dbReference type="InterPro" id="IPR017896">
    <property type="entry name" value="4Fe4S_Fe-S-bd"/>
</dbReference>
<feature type="domain" description="4Fe-4S ferredoxin-type" evidence="4">
    <location>
        <begin position="39"/>
        <end position="68"/>
    </location>
</feature>
<protein>
    <submittedName>
        <fullName evidence="5">2-oxoglutarate-acceptor oxidoreductase subunit OorD</fullName>
    </submittedName>
</protein>
<proteinExistence type="predicted"/>
<dbReference type="PANTHER" id="PTHR43122:SF2">
    <property type="entry name" value="FERREDOXIN SUBUNIT OF PYRUVATE:FLAVODOXIN OXIDOREDUCTASE"/>
    <property type="match status" value="1"/>
</dbReference>
<organism evidence="5 6">
    <name type="scientific">Sporomusa sphaeroides DSM 2875</name>
    <dbReference type="NCBI Taxonomy" id="1337886"/>
    <lineage>
        <taxon>Bacteria</taxon>
        <taxon>Bacillati</taxon>
        <taxon>Bacillota</taxon>
        <taxon>Negativicutes</taxon>
        <taxon>Selenomonadales</taxon>
        <taxon>Sporomusaceae</taxon>
        <taxon>Sporomusa</taxon>
    </lineage>
</organism>
<evidence type="ECO:0000313" key="6">
    <source>
        <dbReference type="Proteomes" id="UP000245702"/>
    </source>
</evidence>
<keyword evidence="2" id="KW-0408">Iron</keyword>
<dbReference type="PANTHER" id="PTHR43122">
    <property type="entry name" value="FERREDOXIN SUBUNIT OF PYRUVATE:FLAVODOXIN OXIDOREDUCTASE-RELATED"/>
    <property type="match status" value="1"/>
</dbReference>
<dbReference type="PROSITE" id="PS00198">
    <property type="entry name" value="4FE4S_FER_1"/>
    <property type="match status" value="2"/>
</dbReference>
<evidence type="ECO:0000313" key="5">
    <source>
        <dbReference type="EMBL" id="CVK19681.1"/>
    </source>
</evidence>
<sequence>MPKPVFNEERCKGCELCTVACPHKIIVLADRFNSKGYRPATCIDEAKCVGCALCAKTCPDIVIEIHKDKDKEE</sequence>
<reference evidence="5 6" key="1">
    <citation type="submission" date="2016-01" db="EMBL/GenBank/DDBJ databases">
        <authorList>
            <person name="Brown R."/>
        </authorList>
    </citation>
    <scope>NUCLEOTIDE SEQUENCE [LARGE SCALE GENOMIC DNA]</scope>
    <source>
        <strain evidence="5">Sporomusa sphaeroides DSM 2875</strain>
    </source>
</reference>
<dbReference type="RefSeq" id="WP_075755630.1">
    <property type="nucleotide sequence ID" value="NZ_CP146991.1"/>
</dbReference>
<evidence type="ECO:0000256" key="3">
    <source>
        <dbReference type="ARBA" id="ARBA00023014"/>
    </source>
</evidence>
<dbReference type="InterPro" id="IPR017900">
    <property type="entry name" value="4Fe4S_Fe_S_CS"/>
</dbReference>
<gene>
    <name evidence="5" type="ORF">SSPH_02336</name>
</gene>
<dbReference type="Gene3D" id="3.30.70.20">
    <property type="match status" value="2"/>
</dbReference>
<dbReference type="SUPFAM" id="SSF54862">
    <property type="entry name" value="4Fe-4S ferredoxins"/>
    <property type="match status" value="1"/>
</dbReference>
<evidence type="ECO:0000259" key="4">
    <source>
        <dbReference type="PROSITE" id="PS51379"/>
    </source>
</evidence>
<dbReference type="Pfam" id="PF12838">
    <property type="entry name" value="Fer4_7"/>
    <property type="match status" value="1"/>
</dbReference>